<comment type="similarity">
    <text evidence="2">Belongs to the EamA transporter family.</text>
</comment>
<evidence type="ECO:0000256" key="6">
    <source>
        <dbReference type="SAM" id="Phobius"/>
    </source>
</evidence>
<feature type="transmembrane region" description="Helical" evidence="6">
    <location>
        <begin position="151"/>
        <end position="173"/>
    </location>
</feature>
<dbReference type="Pfam" id="PF00892">
    <property type="entry name" value="EamA"/>
    <property type="match status" value="2"/>
</dbReference>
<dbReference type="InterPro" id="IPR050638">
    <property type="entry name" value="AA-Vitamin_Transporters"/>
</dbReference>
<evidence type="ECO:0000256" key="1">
    <source>
        <dbReference type="ARBA" id="ARBA00004141"/>
    </source>
</evidence>
<evidence type="ECO:0000256" key="2">
    <source>
        <dbReference type="ARBA" id="ARBA00007362"/>
    </source>
</evidence>
<evidence type="ECO:0000256" key="5">
    <source>
        <dbReference type="ARBA" id="ARBA00023136"/>
    </source>
</evidence>
<keyword evidence="9" id="KW-1185">Reference proteome</keyword>
<feature type="transmembrane region" description="Helical" evidence="6">
    <location>
        <begin position="36"/>
        <end position="55"/>
    </location>
</feature>
<feature type="transmembrane region" description="Helical" evidence="6">
    <location>
        <begin position="254"/>
        <end position="272"/>
    </location>
</feature>
<feature type="transmembrane region" description="Helical" evidence="6">
    <location>
        <begin position="225"/>
        <end position="242"/>
    </location>
</feature>
<evidence type="ECO:0000256" key="3">
    <source>
        <dbReference type="ARBA" id="ARBA00022692"/>
    </source>
</evidence>
<evidence type="ECO:0000256" key="4">
    <source>
        <dbReference type="ARBA" id="ARBA00022989"/>
    </source>
</evidence>
<dbReference type="RefSeq" id="WP_345340395.1">
    <property type="nucleotide sequence ID" value="NZ_BAABLI010000014.1"/>
</dbReference>
<reference evidence="9" key="1">
    <citation type="journal article" date="2019" name="Int. J. Syst. Evol. Microbiol.">
        <title>The Global Catalogue of Microorganisms (GCM) 10K type strain sequencing project: providing services to taxonomists for standard genome sequencing and annotation.</title>
        <authorList>
            <consortium name="The Broad Institute Genomics Platform"/>
            <consortium name="The Broad Institute Genome Sequencing Center for Infectious Disease"/>
            <person name="Wu L."/>
            <person name="Ma J."/>
        </authorList>
    </citation>
    <scope>NUCLEOTIDE SEQUENCE [LARGE SCALE GENOMIC DNA]</scope>
    <source>
        <strain evidence="9">CGMCC 1.10992</strain>
    </source>
</reference>
<evidence type="ECO:0000259" key="7">
    <source>
        <dbReference type="Pfam" id="PF00892"/>
    </source>
</evidence>
<feature type="transmembrane region" description="Helical" evidence="6">
    <location>
        <begin position="185"/>
        <end position="205"/>
    </location>
</feature>
<dbReference type="PANTHER" id="PTHR32322">
    <property type="entry name" value="INNER MEMBRANE TRANSPORTER"/>
    <property type="match status" value="1"/>
</dbReference>
<organism evidence="8 9">
    <name type="scientific">Corallincola platygyrae</name>
    <dbReference type="NCBI Taxonomy" id="1193278"/>
    <lineage>
        <taxon>Bacteria</taxon>
        <taxon>Pseudomonadati</taxon>
        <taxon>Pseudomonadota</taxon>
        <taxon>Gammaproteobacteria</taxon>
        <taxon>Alteromonadales</taxon>
        <taxon>Psychromonadaceae</taxon>
        <taxon>Corallincola</taxon>
    </lineage>
</organism>
<feature type="domain" description="EamA" evidence="7">
    <location>
        <begin position="154"/>
        <end position="296"/>
    </location>
</feature>
<accession>A0ABW4XMJ8</accession>
<protein>
    <submittedName>
        <fullName evidence="8">DMT family transporter</fullName>
    </submittedName>
</protein>
<comment type="caution">
    <text evidence="8">The sequence shown here is derived from an EMBL/GenBank/DDBJ whole genome shotgun (WGS) entry which is preliminary data.</text>
</comment>
<dbReference type="InterPro" id="IPR000620">
    <property type="entry name" value="EamA_dom"/>
</dbReference>
<proteinExistence type="inferred from homology"/>
<keyword evidence="4 6" id="KW-1133">Transmembrane helix</keyword>
<feature type="transmembrane region" description="Helical" evidence="6">
    <location>
        <begin position="6"/>
        <end position="24"/>
    </location>
</feature>
<evidence type="ECO:0000313" key="8">
    <source>
        <dbReference type="EMBL" id="MFD2095533.1"/>
    </source>
</evidence>
<comment type="subcellular location">
    <subcellularLocation>
        <location evidence="1">Membrane</location>
        <topology evidence="1">Multi-pass membrane protein</topology>
    </subcellularLocation>
</comment>
<dbReference type="SUPFAM" id="SSF103481">
    <property type="entry name" value="Multidrug resistance efflux transporter EmrE"/>
    <property type="match status" value="2"/>
</dbReference>
<evidence type="ECO:0000313" key="9">
    <source>
        <dbReference type="Proteomes" id="UP001597380"/>
    </source>
</evidence>
<keyword evidence="3 6" id="KW-0812">Transmembrane</keyword>
<dbReference type="EMBL" id="JBHUHT010000009">
    <property type="protein sequence ID" value="MFD2095533.1"/>
    <property type="molecule type" value="Genomic_DNA"/>
</dbReference>
<dbReference type="PANTHER" id="PTHR32322:SF2">
    <property type="entry name" value="EAMA DOMAIN-CONTAINING PROTEIN"/>
    <property type="match status" value="1"/>
</dbReference>
<feature type="transmembrane region" description="Helical" evidence="6">
    <location>
        <begin position="98"/>
        <end position="116"/>
    </location>
</feature>
<dbReference type="InterPro" id="IPR037185">
    <property type="entry name" value="EmrE-like"/>
</dbReference>
<gene>
    <name evidence="8" type="ORF">ACFSJ3_06000</name>
</gene>
<feature type="transmembrane region" description="Helical" evidence="6">
    <location>
        <begin position="279"/>
        <end position="297"/>
    </location>
</feature>
<keyword evidence="5 6" id="KW-0472">Membrane</keyword>
<feature type="domain" description="EamA" evidence="7">
    <location>
        <begin position="6"/>
        <end position="139"/>
    </location>
</feature>
<sequence length="298" mass="31868">MFMFGGELAALSAALFWAIATWIYSQSTQRFGAMPLNVIKGAIAGALLLISLTFFGWQQGAPSGHAWTWLIVSGIVGIAIGDTAYFAALRRIGPRKTLLLEALAPPLTGVLALLILNEALSWQAALGILIALAGIIYVLRQQSDNQQEPLMTSSGLGFGVLAAVCQATGVLMSHYALVDAEVSPLWGAFVRLSAGTGVILLLVVLRKELSQSLIKPLFKLSTKNAAVLFFAIFTGTFLAIWLQQVSLKYADAAVAQTLMATSPLFALPIALIRGQRLTWRIWAGTLFAFVGVCLLIFG</sequence>
<dbReference type="Proteomes" id="UP001597380">
    <property type="component" value="Unassembled WGS sequence"/>
</dbReference>
<name>A0ABW4XMJ8_9GAMM</name>
<feature type="transmembrane region" description="Helical" evidence="6">
    <location>
        <begin position="122"/>
        <end position="139"/>
    </location>
</feature>
<feature type="transmembrane region" description="Helical" evidence="6">
    <location>
        <begin position="67"/>
        <end position="86"/>
    </location>
</feature>